<proteinExistence type="inferred from homology"/>
<dbReference type="GO" id="GO:0016614">
    <property type="term" value="F:oxidoreductase activity, acting on CH-OH group of donors"/>
    <property type="evidence" value="ECO:0007669"/>
    <property type="project" value="UniProtKB-ARBA"/>
</dbReference>
<dbReference type="PRINTS" id="PR00081">
    <property type="entry name" value="GDHRDH"/>
</dbReference>
<evidence type="ECO:0000256" key="1">
    <source>
        <dbReference type="ARBA" id="ARBA00006484"/>
    </source>
</evidence>
<dbReference type="PANTHER" id="PTHR48107:SF7">
    <property type="entry name" value="RE15974P"/>
    <property type="match status" value="1"/>
</dbReference>
<dbReference type="EMBL" id="JAPWDO010000005">
    <property type="protein sequence ID" value="KAJ5471472.1"/>
    <property type="molecule type" value="Genomic_DNA"/>
</dbReference>
<dbReference type="InterPro" id="IPR002347">
    <property type="entry name" value="SDR_fam"/>
</dbReference>
<dbReference type="AlphaFoldDB" id="A0A9X0BLN7"/>
<reference evidence="4" key="1">
    <citation type="submission" date="2022-12" db="EMBL/GenBank/DDBJ databases">
        <authorList>
            <person name="Petersen C."/>
        </authorList>
    </citation>
    <scope>NUCLEOTIDE SEQUENCE</scope>
    <source>
        <strain evidence="4">IBT 17660</strain>
    </source>
</reference>
<evidence type="ECO:0000313" key="5">
    <source>
        <dbReference type="Proteomes" id="UP001147760"/>
    </source>
</evidence>
<dbReference type="Pfam" id="PF00106">
    <property type="entry name" value="adh_short"/>
    <property type="match status" value="1"/>
</dbReference>
<evidence type="ECO:0000256" key="3">
    <source>
        <dbReference type="RuleBase" id="RU000363"/>
    </source>
</evidence>
<dbReference type="InterPro" id="IPR036291">
    <property type="entry name" value="NAD(P)-bd_dom_sf"/>
</dbReference>
<dbReference type="Gene3D" id="3.40.50.720">
    <property type="entry name" value="NAD(P)-binding Rossmann-like Domain"/>
    <property type="match status" value="1"/>
</dbReference>
<keyword evidence="5" id="KW-1185">Reference proteome</keyword>
<dbReference type="Proteomes" id="UP001147760">
    <property type="component" value="Unassembled WGS sequence"/>
</dbReference>
<evidence type="ECO:0000313" key="4">
    <source>
        <dbReference type="EMBL" id="KAJ5471472.1"/>
    </source>
</evidence>
<dbReference type="OrthoDB" id="47007at2759"/>
<reference evidence="4" key="2">
    <citation type="journal article" date="2023" name="IMA Fungus">
        <title>Comparative genomic study of the Penicillium genus elucidates a diverse pangenome and 15 lateral gene transfer events.</title>
        <authorList>
            <person name="Petersen C."/>
            <person name="Sorensen T."/>
            <person name="Nielsen M.R."/>
            <person name="Sondergaard T.E."/>
            <person name="Sorensen J.L."/>
            <person name="Fitzpatrick D.A."/>
            <person name="Frisvad J.C."/>
            <person name="Nielsen K.L."/>
        </authorList>
    </citation>
    <scope>NUCLEOTIDE SEQUENCE</scope>
    <source>
        <strain evidence="4">IBT 17660</strain>
    </source>
</reference>
<name>A0A9X0BLN7_9EURO</name>
<evidence type="ECO:0000256" key="2">
    <source>
        <dbReference type="ARBA" id="ARBA00023002"/>
    </source>
</evidence>
<keyword evidence="2" id="KW-0560">Oxidoreductase</keyword>
<sequence length="271" mass="29257">MALSGKVALITGGVKNLGAQSALQLVGVGANLALHYHSASGKNDATNLEAELKKRSPSVKVAFYQGDLTSAAAVTKLFQDVIKDFGHVDIVVNTVGKVLKKPIVEISEKEYDIMFAYVASNYEFSFGEKRDANELTRVNSKTAFFVLQEAAAHISDGGKIITIVTALLGAFTGFYTSYAGSKTPVEHFTRGVCKELQSRRVSVNNVAPGPMDTPFFYPQESAEAVAFHKANGMDNRLTMVEDIAPIIRFLCTEGAWITGQTIFANGGYTTR</sequence>
<dbReference type="PRINTS" id="PR00080">
    <property type="entry name" value="SDRFAMILY"/>
</dbReference>
<evidence type="ECO:0008006" key="6">
    <source>
        <dbReference type="Google" id="ProtNLM"/>
    </source>
</evidence>
<protein>
    <recommendedName>
        <fullName evidence="6">Short-chain dehydrogenase</fullName>
    </recommendedName>
</protein>
<accession>A0A9X0BLN7</accession>
<dbReference type="SUPFAM" id="SSF51735">
    <property type="entry name" value="NAD(P)-binding Rossmann-fold domains"/>
    <property type="match status" value="1"/>
</dbReference>
<dbReference type="PANTHER" id="PTHR48107">
    <property type="entry name" value="NADPH-DEPENDENT ALDEHYDE REDUCTASE-LIKE PROTEIN, CHLOROPLASTIC-RELATED"/>
    <property type="match status" value="1"/>
</dbReference>
<organism evidence="4 5">
    <name type="scientific">Penicillium desertorum</name>
    <dbReference type="NCBI Taxonomy" id="1303715"/>
    <lineage>
        <taxon>Eukaryota</taxon>
        <taxon>Fungi</taxon>
        <taxon>Dikarya</taxon>
        <taxon>Ascomycota</taxon>
        <taxon>Pezizomycotina</taxon>
        <taxon>Eurotiomycetes</taxon>
        <taxon>Eurotiomycetidae</taxon>
        <taxon>Eurotiales</taxon>
        <taxon>Aspergillaceae</taxon>
        <taxon>Penicillium</taxon>
    </lineage>
</organism>
<gene>
    <name evidence="4" type="ORF">N7530_008829</name>
</gene>
<comment type="caution">
    <text evidence="4">The sequence shown here is derived from an EMBL/GenBank/DDBJ whole genome shotgun (WGS) entry which is preliminary data.</text>
</comment>
<comment type="similarity">
    <text evidence="1 3">Belongs to the short-chain dehydrogenases/reductases (SDR) family.</text>
</comment>